<protein>
    <submittedName>
        <fullName evidence="3">Glycosyltransferase family 4 protein</fullName>
    </submittedName>
</protein>
<dbReference type="Proteomes" id="UP001194729">
    <property type="component" value="Unassembled WGS sequence"/>
</dbReference>
<dbReference type="CDD" id="cd03801">
    <property type="entry name" value="GT4_PimA-like"/>
    <property type="match status" value="1"/>
</dbReference>
<evidence type="ECO:0000259" key="1">
    <source>
        <dbReference type="Pfam" id="PF00534"/>
    </source>
</evidence>
<comment type="caution">
    <text evidence="3">The sequence shown here is derived from an EMBL/GenBank/DDBJ whole genome shotgun (WGS) entry which is preliminary data.</text>
</comment>
<dbReference type="PANTHER" id="PTHR45947">
    <property type="entry name" value="SULFOQUINOVOSYL TRANSFERASE SQD2"/>
    <property type="match status" value="1"/>
</dbReference>
<accession>A0ABS0A849</accession>
<dbReference type="InterPro" id="IPR028098">
    <property type="entry name" value="Glyco_trans_4-like_N"/>
</dbReference>
<name>A0ABS0A849_9FLAO</name>
<gene>
    <name evidence="3" type="ORF">FNJ87_14665</name>
</gene>
<dbReference type="Pfam" id="PF13439">
    <property type="entry name" value="Glyco_transf_4"/>
    <property type="match status" value="1"/>
</dbReference>
<sequence>MHIAYITPEYPHPKINNGGGMGTSIKNLVEALVKKSHKVTVFVYGMDRNEVFIDHNIHFHLIAHKNYTIGGFYLYRKHIECYINSNVQNIDILEAPDWTGITAFMKLSKPLIIRFHGSDTYFCHIENRKQKLKNKWFEKLGVKNAKAFIAPTNFAGEKSMELFNLPNEKLKIIHYGLELEKFQNGQPEVYERHRILNIGTLIRKKGVFELIEVFNKLIEKELESTLIFIGADSRDIQTGSNSTWELMQKTMSQKAKERIIYLGKIPYEEVQEQIKKAHVCVFPSFAETLGMVTIESMALNKAVVNTNIGWAQDLIDHGVDGFMHHPEDIDAYVATINELFENEELVHAIGQAGRQKTELKFDIHNIVNQNIEYYKSICS</sequence>
<dbReference type="Gene3D" id="3.40.50.2000">
    <property type="entry name" value="Glycogen Phosphorylase B"/>
    <property type="match status" value="2"/>
</dbReference>
<feature type="domain" description="Glycosyltransferase subfamily 4-like N-terminal" evidence="2">
    <location>
        <begin position="19"/>
        <end position="180"/>
    </location>
</feature>
<evidence type="ECO:0000259" key="2">
    <source>
        <dbReference type="Pfam" id="PF13439"/>
    </source>
</evidence>
<evidence type="ECO:0000313" key="4">
    <source>
        <dbReference type="Proteomes" id="UP001194729"/>
    </source>
</evidence>
<proteinExistence type="predicted"/>
<dbReference type="PANTHER" id="PTHR45947:SF3">
    <property type="entry name" value="SULFOQUINOVOSYL TRANSFERASE SQD2"/>
    <property type="match status" value="1"/>
</dbReference>
<dbReference type="InterPro" id="IPR050194">
    <property type="entry name" value="Glycosyltransferase_grp1"/>
</dbReference>
<organism evidence="3 4">
    <name type="scientific">Nonlabens mediterrranea</name>
    <dbReference type="NCBI Taxonomy" id="1419947"/>
    <lineage>
        <taxon>Bacteria</taxon>
        <taxon>Pseudomonadati</taxon>
        <taxon>Bacteroidota</taxon>
        <taxon>Flavobacteriia</taxon>
        <taxon>Flavobacteriales</taxon>
        <taxon>Flavobacteriaceae</taxon>
        <taxon>Nonlabens</taxon>
    </lineage>
</organism>
<feature type="domain" description="Glycosyl transferase family 1" evidence="1">
    <location>
        <begin position="191"/>
        <end position="355"/>
    </location>
</feature>
<dbReference type="EMBL" id="JADKYU010000771">
    <property type="protein sequence ID" value="MBF4985517.1"/>
    <property type="molecule type" value="Genomic_DNA"/>
</dbReference>
<dbReference type="Pfam" id="PF00534">
    <property type="entry name" value="Glycos_transf_1"/>
    <property type="match status" value="1"/>
</dbReference>
<keyword evidence="4" id="KW-1185">Reference proteome</keyword>
<dbReference type="InterPro" id="IPR001296">
    <property type="entry name" value="Glyco_trans_1"/>
</dbReference>
<evidence type="ECO:0000313" key="3">
    <source>
        <dbReference type="EMBL" id="MBF4985517.1"/>
    </source>
</evidence>
<reference evidence="3 4" key="1">
    <citation type="submission" date="2020-11" db="EMBL/GenBank/DDBJ databases">
        <title>P. mediterranea TC4 genome.</title>
        <authorList>
            <person name="Molmeret M."/>
        </authorList>
    </citation>
    <scope>NUCLEOTIDE SEQUENCE [LARGE SCALE GENOMIC DNA]</scope>
    <source>
        <strain evidence="3 4">TC4</strain>
    </source>
</reference>
<dbReference type="SUPFAM" id="SSF53756">
    <property type="entry name" value="UDP-Glycosyltransferase/glycogen phosphorylase"/>
    <property type="match status" value="1"/>
</dbReference>